<proteinExistence type="predicted"/>
<sequence length="213" mass="23756">MMVRVGIVDDQPLLLKGLGLIISAQRDMEVVWTANHGVEAVYKTEQIQPDVILMDIRMPEMNGVEATKHIKQAYPHVKVIILTTFMEDEEIYDSLKFGASGYLLKDATPETIIDAIIKAVSGGTIIEANVASKLVKHLTPKVTSHQDERISTLTHRELEIARAIASGLSNKEIAQQLFVSEGTVKNHLTNILLKLELRDRTQLAIYMVKNCNI</sequence>
<dbReference type="CDD" id="cd17535">
    <property type="entry name" value="REC_NarL-like"/>
    <property type="match status" value="1"/>
</dbReference>
<dbReference type="InterPro" id="IPR039420">
    <property type="entry name" value="WalR-like"/>
</dbReference>
<evidence type="ECO:0000256" key="1">
    <source>
        <dbReference type="ARBA" id="ARBA00018672"/>
    </source>
</evidence>
<dbReference type="PANTHER" id="PTHR43214:SF40">
    <property type="entry name" value="TRANSCRIPTIONAL REGULATORY PROTEIN LNRK"/>
    <property type="match status" value="1"/>
</dbReference>
<evidence type="ECO:0000259" key="9">
    <source>
        <dbReference type="PROSITE" id="PS50110"/>
    </source>
</evidence>
<dbReference type="Gene3D" id="3.40.50.2300">
    <property type="match status" value="1"/>
</dbReference>
<dbReference type="InterPro" id="IPR011006">
    <property type="entry name" value="CheY-like_superfamily"/>
</dbReference>
<evidence type="ECO:0000256" key="7">
    <source>
        <dbReference type="PROSITE-ProRule" id="PRU00169"/>
    </source>
</evidence>
<dbReference type="Pfam" id="PF00196">
    <property type="entry name" value="GerE"/>
    <property type="match status" value="1"/>
</dbReference>
<comment type="function">
    <text evidence="6">May play the central regulatory role in sporulation. It may be an element of the effector pathway responsible for the activation of sporulation genes in response to nutritional stress. Spo0A may act in concert with spo0H (a sigma factor) to control the expression of some genes that are critical to the sporulation process.</text>
</comment>
<dbReference type="SMART" id="SM00421">
    <property type="entry name" value="HTH_LUXR"/>
    <property type="match status" value="1"/>
</dbReference>
<gene>
    <name evidence="10" type="ORF">QE109_07100</name>
</gene>
<evidence type="ECO:0000313" key="10">
    <source>
        <dbReference type="EMBL" id="MDH8677908.1"/>
    </source>
</evidence>
<feature type="domain" description="HTH luxR-type" evidence="8">
    <location>
        <begin position="146"/>
        <end position="211"/>
    </location>
</feature>
<keyword evidence="2 7" id="KW-0597">Phosphoprotein</keyword>
<evidence type="ECO:0000313" key="11">
    <source>
        <dbReference type="Proteomes" id="UP001158045"/>
    </source>
</evidence>
<dbReference type="RefSeq" id="WP_281093736.1">
    <property type="nucleotide sequence ID" value="NZ_JARYZI010000004.1"/>
</dbReference>
<dbReference type="InterPro" id="IPR016032">
    <property type="entry name" value="Sig_transdc_resp-reg_C-effctor"/>
</dbReference>
<keyword evidence="4" id="KW-0238">DNA-binding</keyword>
<evidence type="ECO:0000256" key="4">
    <source>
        <dbReference type="ARBA" id="ARBA00023125"/>
    </source>
</evidence>
<reference evidence="10 11" key="1">
    <citation type="submission" date="2023-04" db="EMBL/GenBank/DDBJ databases">
        <title>Fusibacter bizertensis strain WBS, isolated from littoral bottom sediments of the Arctic seas - biochemical and genomic analysis.</title>
        <authorList>
            <person name="Brioukhanov A.L."/>
        </authorList>
    </citation>
    <scope>NUCLEOTIDE SEQUENCE [LARGE SCALE GENOMIC DNA]</scope>
    <source>
        <strain evidence="10 11">WBS</strain>
    </source>
</reference>
<dbReference type="PROSITE" id="PS50110">
    <property type="entry name" value="RESPONSE_REGULATORY"/>
    <property type="match status" value="1"/>
</dbReference>
<dbReference type="InterPro" id="IPR001789">
    <property type="entry name" value="Sig_transdc_resp-reg_receiver"/>
</dbReference>
<evidence type="ECO:0000256" key="3">
    <source>
        <dbReference type="ARBA" id="ARBA00023015"/>
    </source>
</evidence>
<comment type="caution">
    <text evidence="10">The sequence shown here is derived from an EMBL/GenBank/DDBJ whole genome shotgun (WGS) entry which is preliminary data.</text>
</comment>
<feature type="domain" description="Response regulatory" evidence="9">
    <location>
        <begin position="4"/>
        <end position="120"/>
    </location>
</feature>
<evidence type="ECO:0000259" key="8">
    <source>
        <dbReference type="PROSITE" id="PS50043"/>
    </source>
</evidence>
<organism evidence="10 11">
    <name type="scientific">Fusibacter bizertensis</name>
    <dbReference type="NCBI Taxonomy" id="1488331"/>
    <lineage>
        <taxon>Bacteria</taxon>
        <taxon>Bacillati</taxon>
        <taxon>Bacillota</taxon>
        <taxon>Clostridia</taxon>
        <taxon>Eubacteriales</taxon>
        <taxon>Eubacteriales Family XII. Incertae Sedis</taxon>
        <taxon>Fusibacter</taxon>
    </lineage>
</organism>
<dbReference type="PROSITE" id="PS50043">
    <property type="entry name" value="HTH_LUXR_2"/>
    <property type="match status" value="1"/>
</dbReference>
<dbReference type="PROSITE" id="PS00622">
    <property type="entry name" value="HTH_LUXR_1"/>
    <property type="match status" value="1"/>
</dbReference>
<evidence type="ECO:0000256" key="2">
    <source>
        <dbReference type="ARBA" id="ARBA00022553"/>
    </source>
</evidence>
<dbReference type="PANTHER" id="PTHR43214">
    <property type="entry name" value="TWO-COMPONENT RESPONSE REGULATOR"/>
    <property type="match status" value="1"/>
</dbReference>
<evidence type="ECO:0000256" key="6">
    <source>
        <dbReference type="ARBA" id="ARBA00024867"/>
    </source>
</evidence>
<dbReference type="InterPro" id="IPR058245">
    <property type="entry name" value="NreC/VraR/RcsB-like_REC"/>
</dbReference>
<dbReference type="Proteomes" id="UP001158045">
    <property type="component" value="Unassembled WGS sequence"/>
</dbReference>
<dbReference type="SMART" id="SM00448">
    <property type="entry name" value="REC"/>
    <property type="match status" value="1"/>
</dbReference>
<name>A0ABT6NBW3_9FIRM</name>
<dbReference type="PRINTS" id="PR00038">
    <property type="entry name" value="HTHLUXR"/>
</dbReference>
<dbReference type="CDD" id="cd06170">
    <property type="entry name" value="LuxR_C_like"/>
    <property type="match status" value="1"/>
</dbReference>
<dbReference type="Pfam" id="PF00072">
    <property type="entry name" value="Response_reg"/>
    <property type="match status" value="1"/>
</dbReference>
<evidence type="ECO:0000256" key="5">
    <source>
        <dbReference type="ARBA" id="ARBA00023163"/>
    </source>
</evidence>
<dbReference type="SUPFAM" id="SSF46894">
    <property type="entry name" value="C-terminal effector domain of the bipartite response regulators"/>
    <property type="match status" value="1"/>
</dbReference>
<feature type="modified residue" description="4-aspartylphosphate" evidence="7">
    <location>
        <position position="55"/>
    </location>
</feature>
<dbReference type="InterPro" id="IPR000792">
    <property type="entry name" value="Tscrpt_reg_LuxR_C"/>
</dbReference>
<protein>
    <recommendedName>
        <fullName evidence="1">Stage 0 sporulation protein A homolog</fullName>
    </recommendedName>
</protein>
<accession>A0ABT6NBW3</accession>
<keyword evidence="5" id="KW-0804">Transcription</keyword>
<dbReference type="EMBL" id="JARYZI010000004">
    <property type="protein sequence ID" value="MDH8677908.1"/>
    <property type="molecule type" value="Genomic_DNA"/>
</dbReference>
<keyword evidence="11" id="KW-1185">Reference proteome</keyword>
<dbReference type="SUPFAM" id="SSF52172">
    <property type="entry name" value="CheY-like"/>
    <property type="match status" value="1"/>
</dbReference>
<keyword evidence="3" id="KW-0805">Transcription regulation</keyword>